<evidence type="ECO:0000313" key="3">
    <source>
        <dbReference type="Proteomes" id="UP000001817"/>
    </source>
</evidence>
<gene>
    <name evidence="2" type="ORF">Bxe_C0027</name>
</gene>
<organism evidence="2 3">
    <name type="scientific">Paraburkholderia xenovorans (strain LB400)</name>
    <dbReference type="NCBI Taxonomy" id="266265"/>
    <lineage>
        <taxon>Bacteria</taxon>
        <taxon>Pseudomonadati</taxon>
        <taxon>Pseudomonadota</taxon>
        <taxon>Betaproteobacteria</taxon>
        <taxon>Burkholderiales</taxon>
        <taxon>Burkholderiaceae</taxon>
        <taxon>Paraburkholderia</taxon>
    </lineage>
</organism>
<sequence>MARTDLAVLAGVAILALACLVVCSMYVYWSSDRYRDRQRRLEPQATGTPTRARATGRNDARFSGVGATMGTQLSHRCKTSLYRAVLGGARHESIAFLMADSRDDARTRAISAVAAIHGIAPRDVPLCKLASFRELIDIGVSEDEELRIFEMAWKGMDVSGWAEHPLFLTDDPSLLGKWAELYADLARQLATSAIDRARG</sequence>
<dbReference type="KEGG" id="bxb:DR64_8398"/>
<keyword evidence="3" id="KW-1185">Reference proteome</keyword>
<evidence type="ECO:0000313" key="2">
    <source>
        <dbReference type="EMBL" id="ABE35954.1"/>
    </source>
</evidence>
<evidence type="ECO:0000256" key="1">
    <source>
        <dbReference type="SAM" id="Phobius"/>
    </source>
</evidence>
<dbReference type="EMBL" id="CP000272">
    <property type="protein sequence ID" value="ABE35954.1"/>
    <property type="molecule type" value="Genomic_DNA"/>
</dbReference>
<proteinExistence type="predicted"/>
<protein>
    <recommendedName>
        <fullName evidence="4">Lipoprotein</fullName>
    </recommendedName>
</protein>
<dbReference type="PROSITE" id="PS51257">
    <property type="entry name" value="PROKAR_LIPOPROTEIN"/>
    <property type="match status" value="1"/>
</dbReference>
<dbReference type="eggNOG" id="ENOG50318E5">
    <property type="taxonomic scope" value="Bacteria"/>
</dbReference>
<keyword evidence="1" id="KW-0812">Transmembrane</keyword>
<dbReference type="KEGG" id="bxe:Bxe_C0027"/>
<dbReference type="Proteomes" id="UP000001817">
    <property type="component" value="Chromosome 3"/>
</dbReference>
<dbReference type="AlphaFoldDB" id="Q13IY5"/>
<dbReference type="OrthoDB" id="9006417at2"/>
<accession>Q13IY5</accession>
<dbReference type="PATRIC" id="fig|266265.5.peg.7806"/>
<reference evidence="2 3" key="1">
    <citation type="journal article" date="2006" name="Proc. Natl. Acad. Sci. U.S.A.">
        <title>Burkholderia xenovorans LB400 harbors a multi-replicon, 9.73-Mbp genome shaped for versatility.</title>
        <authorList>
            <person name="Chain P.S."/>
            <person name="Denef V.J."/>
            <person name="Konstantinidis K.T."/>
            <person name="Vergez L.M."/>
            <person name="Agullo L."/>
            <person name="Reyes V.L."/>
            <person name="Hauser L."/>
            <person name="Cordova M."/>
            <person name="Gomez L."/>
            <person name="Gonzalez M."/>
            <person name="Land M."/>
            <person name="Lao V."/>
            <person name="Larimer F."/>
            <person name="LiPuma J.J."/>
            <person name="Mahenthiralingam E."/>
            <person name="Malfatti S.A."/>
            <person name="Marx C.J."/>
            <person name="Parnell J.J."/>
            <person name="Ramette A."/>
            <person name="Richardson P."/>
            <person name="Seeger M."/>
            <person name="Smith D."/>
            <person name="Spilker T."/>
            <person name="Sul W.J."/>
            <person name="Tsoi T.V."/>
            <person name="Ulrich L.E."/>
            <person name="Zhulin I.B."/>
            <person name="Tiedje J.M."/>
        </authorList>
    </citation>
    <scope>NUCLEOTIDE SEQUENCE [LARGE SCALE GENOMIC DNA]</scope>
    <source>
        <strain evidence="2 3">LB400</strain>
    </source>
</reference>
<keyword evidence="1" id="KW-0472">Membrane</keyword>
<name>Q13IY5_PARXL</name>
<keyword evidence="1" id="KW-1133">Transmembrane helix</keyword>
<feature type="transmembrane region" description="Helical" evidence="1">
    <location>
        <begin position="6"/>
        <end position="29"/>
    </location>
</feature>
<evidence type="ECO:0008006" key="4">
    <source>
        <dbReference type="Google" id="ProtNLM"/>
    </source>
</evidence>